<evidence type="ECO:0000313" key="3">
    <source>
        <dbReference type="Proteomes" id="UP000823775"/>
    </source>
</evidence>
<accession>A0ABS8UZW9</accession>
<gene>
    <name evidence="2" type="ORF">HAX54_023816</name>
</gene>
<sequence length="124" mass="14056">MLGLFSSGASPIFVLLSCTYSLGIVTQCYLFTKTKKKIEVSFSATYLARQDVFLIISFFPIRTNVFSHLTETCHFFPLQTYHTPQFLISIQNLDTITVAVPFGTERIRSASLEKWSLSKSTHAY</sequence>
<dbReference type="Proteomes" id="UP000823775">
    <property type="component" value="Unassembled WGS sequence"/>
</dbReference>
<organism evidence="2 3">
    <name type="scientific">Datura stramonium</name>
    <name type="common">Jimsonweed</name>
    <name type="synonym">Common thornapple</name>
    <dbReference type="NCBI Taxonomy" id="4076"/>
    <lineage>
        <taxon>Eukaryota</taxon>
        <taxon>Viridiplantae</taxon>
        <taxon>Streptophyta</taxon>
        <taxon>Embryophyta</taxon>
        <taxon>Tracheophyta</taxon>
        <taxon>Spermatophyta</taxon>
        <taxon>Magnoliopsida</taxon>
        <taxon>eudicotyledons</taxon>
        <taxon>Gunneridae</taxon>
        <taxon>Pentapetalae</taxon>
        <taxon>asterids</taxon>
        <taxon>lamiids</taxon>
        <taxon>Solanales</taxon>
        <taxon>Solanaceae</taxon>
        <taxon>Solanoideae</taxon>
        <taxon>Datureae</taxon>
        <taxon>Datura</taxon>
    </lineage>
</organism>
<evidence type="ECO:0000313" key="2">
    <source>
        <dbReference type="EMBL" id="MCD9639375.1"/>
    </source>
</evidence>
<proteinExistence type="predicted"/>
<comment type="caution">
    <text evidence="2">The sequence shown here is derived from an EMBL/GenBank/DDBJ whole genome shotgun (WGS) entry which is preliminary data.</text>
</comment>
<keyword evidence="3" id="KW-1185">Reference proteome</keyword>
<protein>
    <submittedName>
        <fullName evidence="2">Uncharacterized protein</fullName>
    </submittedName>
</protein>
<keyword evidence="1" id="KW-0472">Membrane</keyword>
<keyword evidence="1" id="KW-1133">Transmembrane helix</keyword>
<name>A0ABS8UZW9_DATST</name>
<evidence type="ECO:0000256" key="1">
    <source>
        <dbReference type="SAM" id="Phobius"/>
    </source>
</evidence>
<reference evidence="2 3" key="1">
    <citation type="journal article" date="2021" name="BMC Genomics">
        <title>Datura genome reveals duplications of psychoactive alkaloid biosynthetic genes and high mutation rate following tissue culture.</title>
        <authorList>
            <person name="Rajewski A."/>
            <person name="Carter-House D."/>
            <person name="Stajich J."/>
            <person name="Litt A."/>
        </authorList>
    </citation>
    <scope>NUCLEOTIDE SEQUENCE [LARGE SCALE GENOMIC DNA]</scope>
    <source>
        <strain evidence="2">AR-01</strain>
    </source>
</reference>
<feature type="transmembrane region" description="Helical" evidence="1">
    <location>
        <begin position="12"/>
        <end position="32"/>
    </location>
</feature>
<keyword evidence="1" id="KW-0812">Transmembrane</keyword>
<dbReference type="EMBL" id="JACEIK010002895">
    <property type="protein sequence ID" value="MCD9639375.1"/>
    <property type="molecule type" value="Genomic_DNA"/>
</dbReference>